<protein>
    <submittedName>
        <fullName evidence="2">Uncharacterized protein</fullName>
    </submittedName>
</protein>
<dbReference type="OrthoDB" id="125485at2759"/>
<feature type="region of interest" description="Disordered" evidence="1">
    <location>
        <begin position="35"/>
        <end position="57"/>
    </location>
</feature>
<dbReference type="GeneID" id="20821403"/>
<accession>W4FA23</accession>
<organism evidence="2">
    <name type="scientific">Aphanomyces astaci</name>
    <name type="common">Crayfish plague agent</name>
    <dbReference type="NCBI Taxonomy" id="112090"/>
    <lineage>
        <taxon>Eukaryota</taxon>
        <taxon>Sar</taxon>
        <taxon>Stramenopiles</taxon>
        <taxon>Oomycota</taxon>
        <taxon>Saprolegniomycetes</taxon>
        <taxon>Saprolegniales</taxon>
        <taxon>Verrucalvaceae</taxon>
        <taxon>Aphanomyces</taxon>
    </lineage>
</organism>
<gene>
    <name evidence="2" type="ORF">H257_19407</name>
</gene>
<evidence type="ECO:0000256" key="1">
    <source>
        <dbReference type="SAM" id="MobiDB-lite"/>
    </source>
</evidence>
<name>W4FA23_APHAT</name>
<feature type="compositionally biased region" description="Basic and acidic residues" evidence="1">
    <location>
        <begin position="35"/>
        <end position="56"/>
    </location>
</feature>
<sequence length="73" mass="8404">MTGNPFNTYLLALNERMVAEERKVLLLVDNAPPHKPDDESLYVHERQGQDASKEYDVPPAAPRCWNHRFVQGQ</sequence>
<dbReference type="AlphaFoldDB" id="W4FA23"/>
<dbReference type="EMBL" id="KI913676">
    <property type="protein sequence ID" value="ETV63661.1"/>
    <property type="molecule type" value="Genomic_DNA"/>
</dbReference>
<feature type="non-terminal residue" evidence="2">
    <location>
        <position position="73"/>
    </location>
</feature>
<dbReference type="RefSeq" id="XP_009846855.1">
    <property type="nucleotide sequence ID" value="XM_009848553.1"/>
</dbReference>
<evidence type="ECO:0000313" key="2">
    <source>
        <dbReference type="EMBL" id="ETV63661.1"/>
    </source>
</evidence>
<dbReference type="VEuPathDB" id="FungiDB:H257_19407"/>
<reference evidence="2" key="1">
    <citation type="submission" date="2013-12" db="EMBL/GenBank/DDBJ databases">
        <title>The Genome Sequence of Aphanomyces astaci APO3.</title>
        <authorList>
            <consortium name="The Broad Institute Genomics Platform"/>
            <person name="Russ C."/>
            <person name="Tyler B."/>
            <person name="van West P."/>
            <person name="Dieguez-Uribeondo J."/>
            <person name="Young S.K."/>
            <person name="Zeng Q."/>
            <person name="Gargeya S."/>
            <person name="Fitzgerald M."/>
            <person name="Abouelleil A."/>
            <person name="Alvarado L."/>
            <person name="Chapman S.B."/>
            <person name="Gainer-Dewar J."/>
            <person name="Goldberg J."/>
            <person name="Griggs A."/>
            <person name="Gujja S."/>
            <person name="Hansen M."/>
            <person name="Howarth C."/>
            <person name="Imamovic A."/>
            <person name="Ireland A."/>
            <person name="Larimer J."/>
            <person name="McCowan C."/>
            <person name="Murphy C."/>
            <person name="Pearson M."/>
            <person name="Poon T.W."/>
            <person name="Priest M."/>
            <person name="Roberts A."/>
            <person name="Saif S."/>
            <person name="Shea T."/>
            <person name="Sykes S."/>
            <person name="Wortman J."/>
            <person name="Nusbaum C."/>
            <person name="Birren B."/>
        </authorList>
    </citation>
    <scope>NUCLEOTIDE SEQUENCE [LARGE SCALE GENOMIC DNA]</scope>
    <source>
        <strain evidence="2">APO3</strain>
    </source>
</reference>
<proteinExistence type="predicted"/>